<dbReference type="InterPro" id="IPR037219">
    <property type="entry name" value="Peptidase_M41-like"/>
</dbReference>
<dbReference type="AlphaFoldDB" id="A0A699YRZ9"/>
<evidence type="ECO:0000256" key="4">
    <source>
        <dbReference type="ARBA" id="ARBA00022833"/>
    </source>
</evidence>
<organism evidence="8 9">
    <name type="scientific">Haematococcus lacustris</name>
    <name type="common">Green alga</name>
    <name type="synonym">Haematococcus pluvialis</name>
    <dbReference type="NCBI Taxonomy" id="44745"/>
    <lineage>
        <taxon>Eukaryota</taxon>
        <taxon>Viridiplantae</taxon>
        <taxon>Chlorophyta</taxon>
        <taxon>core chlorophytes</taxon>
        <taxon>Chlorophyceae</taxon>
        <taxon>CS clade</taxon>
        <taxon>Chlamydomonadales</taxon>
        <taxon>Haematococcaceae</taxon>
        <taxon>Haematococcus</taxon>
    </lineage>
</organism>
<keyword evidence="6 8" id="KW-0378">Hydrolase</keyword>
<dbReference type="Gene3D" id="1.20.58.760">
    <property type="entry name" value="Peptidase M41"/>
    <property type="match status" value="1"/>
</dbReference>
<sequence>MLPGMNDKVGLLSYRMDRDAFDKPYSNETAHMIDTEVRDFVDSAYKRTLALVEQHKDLITAMSMDLLKKEEGDVSDANAKAARARG</sequence>
<gene>
    <name evidence="8" type="ORF">HaLaN_04748</name>
</gene>
<dbReference type="GO" id="GO:0004176">
    <property type="term" value="F:ATP-dependent peptidase activity"/>
    <property type="evidence" value="ECO:0007669"/>
    <property type="project" value="InterPro"/>
</dbReference>
<dbReference type="SUPFAM" id="SSF140990">
    <property type="entry name" value="FtsH protease domain-like"/>
    <property type="match status" value="1"/>
</dbReference>
<evidence type="ECO:0000313" key="9">
    <source>
        <dbReference type="Proteomes" id="UP000485058"/>
    </source>
</evidence>
<dbReference type="GO" id="GO:0005745">
    <property type="term" value="C:m-AAA complex"/>
    <property type="evidence" value="ECO:0007669"/>
    <property type="project" value="TreeGrafter"/>
</dbReference>
<dbReference type="InterPro" id="IPR050928">
    <property type="entry name" value="ATP-dep_Zn_Metalloprotease"/>
</dbReference>
<dbReference type="Proteomes" id="UP000485058">
    <property type="component" value="Unassembled WGS sequence"/>
</dbReference>
<keyword evidence="6 8" id="KW-0482">Metalloprotease</keyword>
<evidence type="ECO:0000313" key="8">
    <source>
        <dbReference type="EMBL" id="GFH09574.1"/>
    </source>
</evidence>
<protein>
    <submittedName>
        <fullName evidence="8">ATP-dependent zinc metalloprotease FTSH 10, mitochondrial</fullName>
    </submittedName>
</protein>
<keyword evidence="8" id="KW-0645">Protease</keyword>
<name>A0A699YRZ9_HAELA</name>
<evidence type="ECO:0000256" key="2">
    <source>
        <dbReference type="ARBA" id="ARBA00022723"/>
    </source>
</evidence>
<dbReference type="PANTHER" id="PTHR43655:SF2">
    <property type="entry name" value="AFG3 LIKE MATRIX AAA PEPTIDASE SUBUNIT 2, ISOFORM A"/>
    <property type="match status" value="1"/>
</dbReference>
<comment type="caution">
    <text evidence="8">The sequence shown here is derived from an EMBL/GenBank/DDBJ whole genome shotgun (WGS) entry which is preliminary data.</text>
</comment>
<feature type="domain" description="Peptidase M41" evidence="7">
    <location>
        <begin position="4"/>
        <end position="71"/>
    </location>
</feature>
<keyword evidence="5" id="KW-0067">ATP-binding</keyword>
<dbReference type="GO" id="GO:0009535">
    <property type="term" value="C:chloroplast thylakoid membrane"/>
    <property type="evidence" value="ECO:0007669"/>
    <property type="project" value="TreeGrafter"/>
</dbReference>
<keyword evidence="2" id="KW-0479">Metal-binding</keyword>
<evidence type="ECO:0000256" key="5">
    <source>
        <dbReference type="ARBA" id="ARBA00022840"/>
    </source>
</evidence>
<evidence type="ECO:0000256" key="1">
    <source>
        <dbReference type="ARBA" id="ARBA00001947"/>
    </source>
</evidence>
<comment type="cofactor">
    <cofactor evidence="1">
        <name>Zn(2+)</name>
        <dbReference type="ChEBI" id="CHEBI:29105"/>
    </cofactor>
</comment>
<dbReference type="PANTHER" id="PTHR43655">
    <property type="entry name" value="ATP-DEPENDENT PROTEASE"/>
    <property type="match status" value="1"/>
</dbReference>
<accession>A0A699YRZ9</accession>
<dbReference type="GO" id="GO:0005524">
    <property type="term" value="F:ATP binding"/>
    <property type="evidence" value="ECO:0007669"/>
    <property type="project" value="UniProtKB-KW"/>
</dbReference>
<dbReference type="GO" id="GO:0034982">
    <property type="term" value="P:mitochondrial protein processing"/>
    <property type="evidence" value="ECO:0007669"/>
    <property type="project" value="TreeGrafter"/>
</dbReference>
<evidence type="ECO:0000256" key="3">
    <source>
        <dbReference type="ARBA" id="ARBA00022741"/>
    </source>
</evidence>
<dbReference type="GO" id="GO:0046872">
    <property type="term" value="F:metal ion binding"/>
    <property type="evidence" value="ECO:0007669"/>
    <property type="project" value="UniProtKB-KW"/>
</dbReference>
<keyword evidence="3" id="KW-0547">Nucleotide-binding</keyword>
<dbReference type="GO" id="GO:0004222">
    <property type="term" value="F:metalloendopeptidase activity"/>
    <property type="evidence" value="ECO:0007669"/>
    <property type="project" value="InterPro"/>
</dbReference>
<keyword evidence="9" id="KW-1185">Reference proteome</keyword>
<dbReference type="EMBL" id="BLLF01000245">
    <property type="protein sequence ID" value="GFH09574.1"/>
    <property type="molecule type" value="Genomic_DNA"/>
</dbReference>
<reference evidence="8 9" key="1">
    <citation type="submission" date="2020-02" db="EMBL/GenBank/DDBJ databases">
        <title>Draft genome sequence of Haematococcus lacustris strain NIES-144.</title>
        <authorList>
            <person name="Morimoto D."/>
            <person name="Nakagawa S."/>
            <person name="Yoshida T."/>
            <person name="Sawayama S."/>
        </authorList>
    </citation>
    <scope>NUCLEOTIDE SEQUENCE [LARGE SCALE GENOMIC DNA]</scope>
    <source>
        <strain evidence="8 9">NIES-144</strain>
    </source>
</reference>
<dbReference type="InterPro" id="IPR000642">
    <property type="entry name" value="Peptidase_M41"/>
</dbReference>
<proteinExistence type="predicted"/>
<evidence type="ECO:0000259" key="7">
    <source>
        <dbReference type="Pfam" id="PF01434"/>
    </source>
</evidence>
<dbReference type="Pfam" id="PF01434">
    <property type="entry name" value="Peptidase_M41"/>
    <property type="match status" value="1"/>
</dbReference>
<keyword evidence="4" id="KW-0862">Zinc</keyword>
<evidence type="ECO:0000256" key="6">
    <source>
        <dbReference type="ARBA" id="ARBA00023049"/>
    </source>
</evidence>